<dbReference type="Proteomes" id="UP000663069">
    <property type="component" value="Chromosome"/>
</dbReference>
<evidence type="ECO:0000259" key="1">
    <source>
        <dbReference type="Pfam" id="PF26110"/>
    </source>
</evidence>
<proteinExistence type="predicted"/>
<feature type="domain" description="GAPS4b N-terminal" evidence="1">
    <location>
        <begin position="16"/>
        <end position="72"/>
    </location>
</feature>
<organism evidence="2 3">
    <name type="scientific">Rodentibacter haemolyticus</name>
    <dbReference type="NCBI Taxonomy" id="2778911"/>
    <lineage>
        <taxon>Bacteria</taxon>
        <taxon>Pseudomonadati</taxon>
        <taxon>Pseudomonadota</taxon>
        <taxon>Gammaproteobacteria</taxon>
        <taxon>Pasteurellales</taxon>
        <taxon>Pasteurellaceae</taxon>
        <taxon>Rodentibacter</taxon>
    </lineage>
</organism>
<evidence type="ECO:0000313" key="2">
    <source>
        <dbReference type="EMBL" id="QPB42756.1"/>
    </source>
</evidence>
<name>A0ABX6V395_9PAST</name>
<dbReference type="InterPro" id="IPR058955">
    <property type="entry name" value="GAPS4b_N"/>
</dbReference>
<keyword evidence="3" id="KW-1185">Reference proteome</keyword>
<gene>
    <name evidence="2" type="ORF">IHV77_01105</name>
</gene>
<dbReference type="RefSeq" id="WP_194812334.1">
    <property type="nucleotide sequence ID" value="NZ_CP063056.1"/>
</dbReference>
<evidence type="ECO:0000313" key="3">
    <source>
        <dbReference type="Proteomes" id="UP000663069"/>
    </source>
</evidence>
<reference evidence="2 3" key="1">
    <citation type="submission" date="2020-10" db="EMBL/GenBank/DDBJ databases">
        <title>Genome Sequencing of Rodentibacter spp. strain DSM111151.</title>
        <authorList>
            <person name="Benga L."/>
            <person name="Lautwein T."/>
        </authorList>
    </citation>
    <scope>NUCLEOTIDE SEQUENCE [LARGE SCALE GENOMIC DNA]</scope>
    <source>
        <strain evidence="2 3">DSM 111151</strain>
    </source>
</reference>
<dbReference type="EMBL" id="CP063056">
    <property type="protein sequence ID" value="QPB42756.1"/>
    <property type="molecule type" value="Genomic_DNA"/>
</dbReference>
<protein>
    <recommendedName>
        <fullName evidence="1">GAPS4b N-terminal domain-containing protein</fullName>
    </recommendedName>
</protein>
<dbReference type="Pfam" id="PF26110">
    <property type="entry name" value="GAPS4b_N"/>
    <property type="match status" value="1"/>
</dbReference>
<sequence>MKKSNDLKGLIPSGNELRILLNSNYITEGEINTTLKSKGVFCGNGEKTISVPLLSAMLLTSSEYESIVDNSISRTLKPKFKSSRLELNSNNSNWKEPIKELFSSDFNPLKDIPNIELISKIQPVFCNNYTVKIPYKIKRNDFSKDFLNRELDFHGEVVITRQGDGLNIEMVSTHTSNETELINRRMSAAISKKLKDSGVAKSDVENRITFSSFEDIERVRFFKRLTGGLGKELTLSNVNEIVISREASNRPLPNDPQVSWMNDTVKYMSIDGDRLHAIFLISDEKYYEYYFIYKMHLNYRYAIGTNTGECKVVFFFSSLSRKQFSFDIDSELTFEIGSIKNEIKIKHTNKKELERKISEKLRKMVQFKFDEILKERNISSKIK</sequence>
<accession>A0ABX6V395</accession>